<comment type="caution">
    <text evidence="2">The sequence shown here is derived from an EMBL/GenBank/DDBJ whole genome shotgun (WGS) entry which is preliminary data.</text>
</comment>
<evidence type="ECO:0000313" key="2">
    <source>
        <dbReference type="EMBL" id="RZF63856.1"/>
    </source>
</evidence>
<sequence>MHDISISRRRTFGLLGGAALLASVPQTVWAADLASGADGLAPGAPMLAELSRKLAAAPRRRSFATVPFMIDRPELWDHEASALLLGYRGTRTQVWESSDVAAPWLNLMREAMNGQAFAHGHPDFLAVAAVHGSAHLALFNQDLWVKYSLAANIGGKPAENVFVREASGVSPSDDRQKLGGFYGPANNNIASLQRRGAVMVACHDSIHAIARGIVAKQGGAPDAIAADLTNNLIPGVVLVPSVVAYLIELQHVGFTYAKGS</sequence>
<dbReference type="InterPro" id="IPR027396">
    <property type="entry name" value="DsrEFH-like"/>
</dbReference>
<reference evidence="2 3" key="1">
    <citation type="submission" date="2019-02" db="EMBL/GenBank/DDBJ databases">
        <authorList>
            <person name="Li Y."/>
        </authorList>
    </citation>
    <scope>NUCLEOTIDE SEQUENCE [LARGE SCALE GENOMIC DNA]</scope>
    <source>
        <strain evidence="2 3">3-7</strain>
    </source>
</reference>
<proteinExistence type="predicted"/>
<feature type="signal peptide" evidence="1">
    <location>
        <begin position="1"/>
        <end position="30"/>
    </location>
</feature>
<name>A0A4Q6Y408_9SPHN</name>
<protein>
    <submittedName>
        <fullName evidence="2">Transcriptional initiation protein Tat</fullName>
    </submittedName>
</protein>
<evidence type="ECO:0000313" key="3">
    <source>
        <dbReference type="Proteomes" id="UP000292085"/>
    </source>
</evidence>
<keyword evidence="3" id="KW-1185">Reference proteome</keyword>
<keyword evidence="1" id="KW-0732">Signal</keyword>
<dbReference type="RefSeq" id="WP_130158421.1">
    <property type="nucleotide sequence ID" value="NZ_SGIS01000020.1"/>
</dbReference>
<dbReference type="Gene3D" id="3.40.1260.10">
    <property type="entry name" value="DsrEFH-like"/>
    <property type="match status" value="1"/>
</dbReference>
<dbReference type="EMBL" id="SGIS01000020">
    <property type="protein sequence ID" value="RZF63856.1"/>
    <property type="molecule type" value="Genomic_DNA"/>
</dbReference>
<gene>
    <name evidence="2" type="ORF">EWE75_13740</name>
</gene>
<dbReference type="OrthoDB" id="114122at2"/>
<dbReference type="AlphaFoldDB" id="A0A4Q6Y408"/>
<evidence type="ECO:0000256" key="1">
    <source>
        <dbReference type="SAM" id="SignalP"/>
    </source>
</evidence>
<feature type="chain" id="PRO_5020632918" evidence="1">
    <location>
        <begin position="31"/>
        <end position="260"/>
    </location>
</feature>
<accession>A0A4Q6Y408</accession>
<organism evidence="2 3">
    <name type="scientific">Sphingomonas populi</name>
    <dbReference type="NCBI Taxonomy" id="2484750"/>
    <lineage>
        <taxon>Bacteria</taxon>
        <taxon>Pseudomonadati</taxon>
        <taxon>Pseudomonadota</taxon>
        <taxon>Alphaproteobacteria</taxon>
        <taxon>Sphingomonadales</taxon>
        <taxon>Sphingomonadaceae</taxon>
        <taxon>Sphingomonas</taxon>
    </lineage>
</organism>
<dbReference type="Proteomes" id="UP000292085">
    <property type="component" value="Unassembled WGS sequence"/>
</dbReference>